<feature type="compositionally biased region" description="Basic and acidic residues" evidence="1">
    <location>
        <begin position="1"/>
        <end position="16"/>
    </location>
</feature>
<keyword evidence="3" id="KW-1185">Reference proteome</keyword>
<organism evidence="2 3">
    <name type="scientific">Portunus trituberculatus</name>
    <name type="common">Swimming crab</name>
    <name type="synonym">Neptunus trituberculatus</name>
    <dbReference type="NCBI Taxonomy" id="210409"/>
    <lineage>
        <taxon>Eukaryota</taxon>
        <taxon>Metazoa</taxon>
        <taxon>Ecdysozoa</taxon>
        <taxon>Arthropoda</taxon>
        <taxon>Crustacea</taxon>
        <taxon>Multicrustacea</taxon>
        <taxon>Malacostraca</taxon>
        <taxon>Eumalacostraca</taxon>
        <taxon>Eucarida</taxon>
        <taxon>Decapoda</taxon>
        <taxon>Pleocyemata</taxon>
        <taxon>Brachyura</taxon>
        <taxon>Eubrachyura</taxon>
        <taxon>Portunoidea</taxon>
        <taxon>Portunidae</taxon>
        <taxon>Portuninae</taxon>
        <taxon>Portunus</taxon>
    </lineage>
</organism>
<comment type="caution">
    <text evidence="2">The sequence shown here is derived from an EMBL/GenBank/DDBJ whole genome shotgun (WGS) entry which is preliminary data.</text>
</comment>
<sequence length="73" mass="8884">MDGQEKTQKEKQKEAVRSGWTHYPYLQWEENEVTKKEEEEEEEEKEQEEEEEEGRQRRRNANLIGAKLLCEKT</sequence>
<feature type="compositionally biased region" description="Acidic residues" evidence="1">
    <location>
        <begin position="38"/>
        <end position="53"/>
    </location>
</feature>
<accession>A0A5B7JST1</accession>
<dbReference type="AlphaFoldDB" id="A0A5B7JST1"/>
<dbReference type="EMBL" id="VSRR010120451">
    <property type="protein sequence ID" value="MPC99900.1"/>
    <property type="molecule type" value="Genomic_DNA"/>
</dbReference>
<feature type="region of interest" description="Disordered" evidence="1">
    <location>
        <begin position="1"/>
        <end position="73"/>
    </location>
</feature>
<evidence type="ECO:0000313" key="3">
    <source>
        <dbReference type="Proteomes" id="UP000324222"/>
    </source>
</evidence>
<name>A0A5B7JST1_PORTR</name>
<proteinExistence type="predicted"/>
<evidence type="ECO:0000313" key="2">
    <source>
        <dbReference type="EMBL" id="MPC99900.1"/>
    </source>
</evidence>
<evidence type="ECO:0000256" key="1">
    <source>
        <dbReference type="SAM" id="MobiDB-lite"/>
    </source>
</evidence>
<dbReference type="Proteomes" id="UP000324222">
    <property type="component" value="Unassembled WGS sequence"/>
</dbReference>
<gene>
    <name evidence="2" type="ORF">E2C01_095345</name>
</gene>
<reference evidence="2 3" key="1">
    <citation type="submission" date="2019-05" db="EMBL/GenBank/DDBJ databases">
        <title>Another draft genome of Portunus trituberculatus and its Hox gene families provides insights of decapod evolution.</title>
        <authorList>
            <person name="Jeong J.-H."/>
            <person name="Song I."/>
            <person name="Kim S."/>
            <person name="Choi T."/>
            <person name="Kim D."/>
            <person name="Ryu S."/>
            <person name="Kim W."/>
        </authorList>
    </citation>
    <scope>NUCLEOTIDE SEQUENCE [LARGE SCALE GENOMIC DNA]</scope>
    <source>
        <tissue evidence="2">Muscle</tissue>
    </source>
</reference>
<protein>
    <submittedName>
        <fullName evidence="2">Uncharacterized protein</fullName>
    </submittedName>
</protein>